<accession>A0A1J0R8U2</accession>
<organism evidence="11">
    <name type="scientific">Trypanosoma brucei</name>
    <dbReference type="NCBI Taxonomy" id="5691"/>
    <lineage>
        <taxon>Eukaryota</taxon>
        <taxon>Discoba</taxon>
        <taxon>Euglenozoa</taxon>
        <taxon>Kinetoplastea</taxon>
        <taxon>Metakinetoplastina</taxon>
        <taxon>Trypanosomatida</taxon>
        <taxon>Trypanosomatidae</taxon>
        <taxon>Trypanosoma</taxon>
    </lineage>
</organism>
<evidence type="ECO:0000256" key="7">
    <source>
        <dbReference type="ARBA" id="ARBA00023180"/>
    </source>
</evidence>
<evidence type="ECO:0000259" key="10">
    <source>
        <dbReference type="Pfam" id="PF13206"/>
    </source>
</evidence>
<comment type="subcellular location">
    <subcellularLocation>
        <location evidence="2">Cell membrane</location>
        <topology evidence="2">Lipid-anchor</topology>
        <topology evidence="2">GPI-anchor</topology>
    </subcellularLocation>
</comment>
<dbReference type="AlphaFoldDB" id="A0A1J0R8U2"/>
<proteinExistence type="predicted"/>
<dbReference type="GO" id="GO:0098552">
    <property type="term" value="C:side of membrane"/>
    <property type="evidence" value="ECO:0007669"/>
    <property type="project" value="UniProtKB-KW"/>
</dbReference>
<keyword evidence="6" id="KW-0472">Membrane</keyword>
<name>A0A1J0R8U2_9TRYP</name>
<feature type="region of interest" description="Disordered" evidence="9">
    <location>
        <begin position="276"/>
        <end position="296"/>
    </location>
</feature>
<dbReference type="GO" id="GO:0005886">
    <property type="term" value="C:plasma membrane"/>
    <property type="evidence" value="ECO:0007669"/>
    <property type="project" value="UniProtKB-SubCell"/>
</dbReference>
<dbReference type="VEuPathDB" id="TriTrypDB:Tb427_000488500"/>
<keyword evidence="5" id="KW-0732">Signal</keyword>
<evidence type="ECO:0000256" key="3">
    <source>
        <dbReference type="ARBA" id="ARBA00022475"/>
    </source>
</evidence>
<evidence type="ECO:0000256" key="9">
    <source>
        <dbReference type="SAM" id="MobiDB-lite"/>
    </source>
</evidence>
<evidence type="ECO:0000256" key="8">
    <source>
        <dbReference type="ARBA" id="ARBA00023288"/>
    </source>
</evidence>
<dbReference type="InterPro" id="IPR025932">
    <property type="entry name" value="Trypano_VSG_B_N_dom"/>
</dbReference>
<evidence type="ECO:0000256" key="4">
    <source>
        <dbReference type="ARBA" id="ARBA00022622"/>
    </source>
</evidence>
<evidence type="ECO:0000256" key="2">
    <source>
        <dbReference type="ARBA" id="ARBA00004609"/>
    </source>
</evidence>
<protein>
    <submittedName>
        <fullName evidence="11">Variant surface glycoprotein 1125.2700</fullName>
    </submittedName>
</protein>
<reference evidence="11" key="1">
    <citation type="submission" date="2016-08" db="EMBL/GenBank/DDBJ databases">
        <title>VSG repertoire of Trypanosoma brucei EATRO 1125.</title>
        <authorList>
            <person name="Cross G.A."/>
        </authorList>
    </citation>
    <scope>NUCLEOTIDE SEQUENCE</scope>
    <source>
        <strain evidence="11">EATRO 1125</strain>
    </source>
</reference>
<evidence type="ECO:0000256" key="1">
    <source>
        <dbReference type="ARBA" id="ARBA00002523"/>
    </source>
</evidence>
<feature type="domain" description="Trypanosome variant surface glycoprotein B-type N-terminal" evidence="10">
    <location>
        <begin position="23"/>
        <end position="262"/>
    </location>
</feature>
<comment type="function">
    <text evidence="1">VSG forms a coat on the surface of the parasite. The trypanosome evades the immune response of the host by expressing a series of antigenically distinct VSGs from an estimated 1000 VSG genes.</text>
</comment>
<sequence length="374" mass="41185">MRGKNRQLRCLKHLPCKTKKTKHKIQGLKPQKLASLRRRVQNVAAQADEIKLQAETEAPAADFLDEKDIKKTINKAVYGKQDGRAISTAVTKAFHNPTTNRAKNCAVEPPSTKETTAISVLTCIRAKDSGNSANGAKACTGSALTAEWSTNDNSGRPVTDELRKLCNRPRATLLTSSRLENKLAVIANLLKRTSTGSYFGAHENSCDGTTNGACVKYTGLTDTDGEPLTDINWLRDLHELEAKITKHEEAVATHKAAVAQIKALAQLPKRLIYEEKEPEITDTASPPTGARSNDKEIEAKVQDKKKECEAITNFQECKDKGECKWEGPDEKDGKHCRLNTTVVSEKTTQAATGRIQNGKKCSDHTKKKIVRLRM</sequence>
<dbReference type="VEuPathDB" id="TriTrypDB:Tb10.v4.0145"/>
<keyword evidence="3" id="KW-1003">Cell membrane</keyword>
<dbReference type="Pfam" id="PF13206">
    <property type="entry name" value="VSG_B"/>
    <property type="match status" value="1"/>
</dbReference>
<evidence type="ECO:0000256" key="6">
    <source>
        <dbReference type="ARBA" id="ARBA00023136"/>
    </source>
</evidence>
<evidence type="ECO:0000256" key="5">
    <source>
        <dbReference type="ARBA" id="ARBA00022729"/>
    </source>
</evidence>
<dbReference type="EMBL" id="KX700198">
    <property type="protein sequence ID" value="APD74154.1"/>
    <property type="molecule type" value="Genomic_DNA"/>
</dbReference>
<keyword evidence="4" id="KW-0336">GPI-anchor</keyword>
<keyword evidence="8" id="KW-0449">Lipoprotein</keyword>
<keyword evidence="7" id="KW-0325">Glycoprotein</keyword>
<evidence type="ECO:0000313" key="11">
    <source>
        <dbReference type="EMBL" id="APD74154.1"/>
    </source>
</evidence>